<keyword evidence="3" id="KW-1185">Reference proteome</keyword>
<dbReference type="Gene3D" id="3.40.50.12780">
    <property type="entry name" value="N-terminal domain of ligase-like"/>
    <property type="match status" value="1"/>
</dbReference>
<gene>
    <name evidence="2" type="ORF">IU459_21245</name>
</gene>
<evidence type="ECO:0000259" key="1">
    <source>
        <dbReference type="Pfam" id="PF00501"/>
    </source>
</evidence>
<evidence type="ECO:0000313" key="3">
    <source>
        <dbReference type="Proteomes" id="UP000702209"/>
    </source>
</evidence>
<evidence type="ECO:0000313" key="2">
    <source>
        <dbReference type="EMBL" id="MBF6300048.1"/>
    </source>
</evidence>
<dbReference type="EMBL" id="JADLQX010000016">
    <property type="protein sequence ID" value="MBF6300048.1"/>
    <property type="molecule type" value="Genomic_DNA"/>
</dbReference>
<dbReference type="InterPro" id="IPR000873">
    <property type="entry name" value="AMP-dep_synth/lig_dom"/>
</dbReference>
<name>A0ABS0CW09_9NOCA</name>
<dbReference type="InterPro" id="IPR042099">
    <property type="entry name" value="ANL_N_sf"/>
</dbReference>
<protein>
    <submittedName>
        <fullName evidence="2">AMP-binding protein</fullName>
    </submittedName>
</protein>
<dbReference type="SUPFAM" id="SSF56801">
    <property type="entry name" value="Acetyl-CoA synthetase-like"/>
    <property type="match status" value="1"/>
</dbReference>
<dbReference type="Proteomes" id="UP000702209">
    <property type="component" value="Unassembled WGS sequence"/>
</dbReference>
<comment type="caution">
    <text evidence="2">The sequence shown here is derived from an EMBL/GenBank/DDBJ whole genome shotgun (WGS) entry which is preliminary data.</text>
</comment>
<accession>A0ABS0CW09</accession>
<reference evidence="2 3" key="1">
    <citation type="submission" date="2020-10" db="EMBL/GenBank/DDBJ databases">
        <title>Identification of Nocardia species via Next-generation sequencing and recognition of intraspecies genetic diversity.</title>
        <authorList>
            <person name="Li P."/>
            <person name="Li P."/>
            <person name="Lu B."/>
        </authorList>
    </citation>
    <scope>NUCLEOTIDE SEQUENCE [LARGE SCALE GENOMIC DNA]</scope>
    <source>
        <strain evidence="2 3">BJ06-0157</strain>
    </source>
</reference>
<proteinExistence type="predicted"/>
<dbReference type="Pfam" id="PF00501">
    <property type="entry name" value="AMP-binding"/>
    <property type="match status" value="1"/>
</dbReference>
<organism evidence="2 3">
    <name type="scientific">Nocardia amamiensis</name>
    <dbReference type="NCBI Taxonomy" id="404578"/>
    <lineage>
        <taxon>Bacteria</taxon>
        <taxon>Bacillati</taxon>
        <taxon>Actinomycetota</taxon>
        <taxon>Actinomycetes</taxon>
        <taxon>Mycobacteriales</taxon>
        <taxon>Nocardiaceae</taxon>
        <taxon>Nocardia</taxon>
    </lineage>
</organism>
<sequence length="375" mass="42530">MPRFGARHWRPLLRPVILDLAAHDYAMIDAEEYLRAVMAWHFSEETGSPYWLRRARTLDFDPIADIRTFADLRRFPNVIDEFRTVAVEDLIPRGLQGADREIAGIYESGGTTGAPKRFVMFDRWMEFALSWDEHHYADLGTVNTLAVAPSGPHMFGEFAQRRARRHRGVRFTVDLDPRWIKQMIARGDTENTERYAEHVVDQVAQILTTQSVGILITTPPLLERIARRDDLVEQIRRKIKFICWSGAHMNADSREIFRQEIFPGIPLKGLYGSTTILGMSRERDEERPDGLPVFDPPSPYLAFEVVDPETGDDVADGERGQVVMHHLTKYALLPNNPERDLAMKVEPPKGTAGCSVADVAPMTSFAGAEVIEGVY</sequence>
<feature type="domain" description="AMP-dependent synthetase/ligase" evidence="1">
    <location>
        <begin position="201"/>
        <end position="325"/>
    </location>
</feature>